<sequence length="200" mass="23367">MELGNLKDEKKKNHIIQNAIEDSITIANETAESGEFFEAGELLFSVTELLESIASFQSTKLNKLIIKFWEKQISSFKLQGKLHEVAETFLRIAELYEKVNDSKLYKKNLLNSINFLKQESKILKDFDDIRKLAQNYENIAELYLKTQDIKNAKKFYLNVINIAKDYQYFDLLSYSYKQIASCYQELDEINKSNDIIYDGI</sequence>
<proteinExistence type="predicted"/>
<name>X1V2I8_9ZZZZ</name>
<organism evidence="1">
    <name type="scientific">marine sediment metagenome</name>
    <dbReference type="NCBI Taxonomy" id="412755"/>
    <lineage>
        <taxon>unclassified sequences</taxon>
        <taxon>metagenomes</taxon>
        <taxon>ecological metagenomes</taxon>
    </lineage>
</organism>
<dbReference type="SUPFAM" id="SSF48452">
    <property type="entry name" value="TPR-like"/>
    <property type="match status" value="1"/>
</dbReference>
<gene>
    <name evidence="1" type="ORF">S12H4_35449</name>
</gene>
<evidence type="ECO:0008006" key="2">
    <source>
        <dbReference type="Google" id="ProtNLM"/>
    </source>
</evidence>
<dbReference type="InterPro" id="IPR011990">
    <property type="entry name" value="TPR-like_helical_dom_sf"/>
</dbReference>
<dbReference type="Gene3D" id="1.25.40.10">
    <property type="entry name" value="Tetratricopeptide repeat domain"/>
    <property type="match status" value="1"/>
</dbReference>
<dbReference type="AlphaFoldDB" id="X1V2I8"/>
<feature type="non-terminal residue" evidence="1">
    <location>
        <position position="200"/>
    </location>
</feature>
<comment type="caution">
    <text evidence="1">The sequence shown here is derived from an EMBL/GenBank/DDBJ whole genome shotgun (WGS) entry which is preliminary data.</text>
</comment>
<reference evidence="1" key="1">
    <citation type="journal article" date="2014" name="Front. Microbiol.">
        <title>High frequency of phylogenetically diverse reductive dehalogenase-homologous genes in deep subseafloor sedimentary metagenomes.</title>
        <authorList>
            <person name="Kawai M."/>
            <person name="Futagami T."/>
            <person name="Toyoda A."/>
            <person name="Takaki Y."/>
            <person name="Nishi S."/>
            <person name="Hori S."/>
            <person name="Arai W."/>
            <person name="Tsubouchi T."/>
            <person name="Morono Y."/>
            <person name="Uchiyama I."/>
            <person name="Ito T."/>
            <person name="Fujiyama A."/>
            <person name="Inagaki F."/>
            <person name="Takami H."/>
        </authorList>
    </citation>
    <scope>NUCLEOTIDE SEQUENCE</scope>
    <source>
        <strain evidence="1">Expedition CK06-06</strain>
    </source>
</reference>
<accession>X1V2I8</accession>
<protein>
    <recommendedName>
        <fullName evidence="2">MalT-like TPR region domain-containing protein</fullName>
    </recommendedName>
</protein>
<dbReference type="EMBL" id="BARW01021056">
    <property type="protein sequence ID" value="GAI98874.1"/>
    <property type="molecule type" value="Genomic_DNA"/>
</dbReference>
<evidence type="ECO:0000313" key="1">
    <source>
        <dbReference type="EMBL" id="GAI98874.1"/>
    </source>
</evidence>